<dbReference type="Pfam" id="PF24081">
    <property type="entry name" value="PH_SLA1"/>
    <property type="match status" value="1"/>
</dbReference>
<evidence type="ECO:0000256" key="2">
    <source>
        <dbReference type="PROSITE-ProRule" id="PRU00192"/>
    </source>
</evidence>
<dbReference type="SMART" id="SM00326">
    <property type="entry name" value="SH3"/>
    <property type="match status" value="2"/>
</dbReference>
<name>A0A9W8HRB7_9FUNG</name>
<evidence type="ECO:0000256" key="3">
    <source>
        <dbReference type="SAM" id="MobiDB-lite"/>
    </source>
</evidence>
<dbReference type="InterPro" id="IPR001452">
    <property type="entry name" value="SH3_domain"/>
</dbReference>
<proteinExistence type="predicted"/>
<protein>
    <submittedName>
        <fullName evidence="5">Cytoskeletal protein binding protein</fullName>
    </submittedName>
</protein>
<dbReference type="AlphaFoldDB" id="A0A9W8HRB7"/>
<feature type="compositionally biased region" description="Pro residues" evidence="3">
    <location>
        <begin position="91"/>
        <end position="102"/>
    </location>
</feature>
<dbReference type="OrthoDB" id="19092at2759"/>
<dbReference type="Proteomes" id="UP001140094">
    <property type="component" value="Unassembled WGS sequence"/>
</dbReference>
<evidence type="ECO:0000256" key="1">
    <source>
        <dbReference type="ARBA" id="ARBA00022443"/>
    </source>
</evidence>
<sequence length="411" mass="44261">AALDEETTLVEGEEVQIIEMDDRDWYMARTKSGCGFVPKAYVELLSDMKQQPGTPSVAELEHPPDLTPAAPALPQLPTAPVSAEPDEPPLVQQPPPPLPPPLSQQVLPTPNDTDDAHSTPLSPTVAAPLPPPPLQPEPAIPDSAPFMQPQQQQQRPQAPGSTISHFNVVLGKKKKGKRITLGISNAVLVVDTNEDTVPPKQYATSDIGKCTAKKSMLVVEIGGYEPAAFDITCASNAEAERIGDAINAARRGMFIGDRPLDSNRSEQPPPPPPKDFVQPPPQPQPLAETQKPVPPLPLHVDAAQEFAVMLYDFESQDAEELTVAKDERVMVLEKPDNEWWLVQMAPPHGRKGLVPAAYLELAAAAPTDGRALIDEPEEESTPALPIRTPTVRQAAAEIKAAPQLQSPLLAQ</sequence>
<evidence type="ECO:0000259" key="4">
    <source>
        <dbReference type="PROSITE" id="PS50002"/>
    </source>
</evidence>
<reference evidence="5" key="1">
    <citation type="submission" date="2022-07" db="EMBL/GenBank/DDBJ databases">
        <title>Phylogenomic reconstructions and comparative analyses of Kickxellomycotina fungi.</title>
        <authorList>
            <person name="Reynolds N.K."/>
            <person name="Stajich J.E."/>
            <person name="Barry K."/>
            <person name="Grigoriev I.V."/>
            <person name="Crous P."/>
            <person name="Smith M.E."/>
        </authorList>
    </citation>
    <scope>NUCLEOTIDE SEQUENCE</scope>
    <source>
        <strain evidence="5">NRRL 1565</strain>
    </source>
</reference>
<keyword evidence="1 2" id="KW-0728">SH3 domain</keyword>
<feature type="non-terminal residue" evidence="5">
    <location>
        <position position="411"/>
    </location>
</feature>
<feature type="compositionally biased region" description="Pro residues" evidence="3">
    <location>
        <begin position="267"/>
        <end position="284"/>
    </location>
</feature>
<evidence type="ECO:0000313" key="5">
    <source>
        <dbReference type="EMBL" id="KAJ2791000.1"/>
    </source>
</evidence>
<gene>
    <name evidence="5" type="primary">SLA1_2</name>
    <name evidence="5" type="ORF">H4R20_006924</name>
</gene>
<accession>A0A9W8HRB7</accession>
<dbReference type="InterPro" id="IPR050670">
    <property type="entry name" value="STAM"/>
</dbReference>
<evidence type="ECO:0000313" key="6">
    <source>
        <dbReference type="Proteomes" id="UP001140094"/>
    </source>
</evidence>
<dbReference type="PANTHER" id="PTHR45929:SF7">
    <property type="entry name" value="LAS SEVENTEEN-BINDING PROTEIN 1"/>
    <property type="match status" value="1"/>
</dbReference>
<dbReference type="CDD" id="cd00174">
    <property type="entry name" value="SH3"/>
    <property type="match status" value="1"/>
</dbReference>
<dbReference type="PANTHER" id="PTHR45929">
    <property type="entry name" value="JAK PATHWAY SIGNAL TRANSDUCTION ADAPTOR MOLECULE"/>
    <property type="match status" value="1"/>
</dbReference>
<comment type="caution">
    <text evidence="5">The sequence shown here is derived from an EMBL/GenBank/DDBJ whole genome shotgun (WGS) entry which is preliminary data.</text>
</comment>
<dbReference type="InterPro" id="IPR036028">
    <property type="entry name" value="SH3-like_dom_sf"/>
</dbReference>
<feature type="region of interest" description="Disordered" evidence="3">
    <location>
        <begin position="50"/>
        <end position="162"/>
    </location>
</feature>
<dbReference type="InterPro" id="IPR056996">
    <property type="entry name" value="PH_SLA1"/>
</dbReference>
<feature type="compositionally biased region" description="Low complexity" evidence="3">
    <location>
        <begin position="67"/>
        <end position="80"/>
    </location>
</feature>
<dbReference type="PROSITE" id="PS50002">
    <property type="entry name" value="SH3"/>
    <property type="match status" value="2"/>
</dbReference>
<feature type="region of interest" description="Disordered" evidence="3">
    <location>
        <begin position="255"/>
        <end position="296"/>
    </location>
</feature>
<feature type="non-terminal residue" evidence="5">
    <location>
        <position position="1"/>
    </location>
</feature>
<organism evidence="5 6">
    <name type="scientific">Coemansia guatemalensis</name>
    <dbReference type="NCBI Taxonomy" id="2761395"/>
    <lineage>
        <taxon>Eukaryota</taxon>
        <taxon>Fungi</taxon>
        <taxon>Fungi incertae sedis</taxon>
        <taxon>Zoopagomycota</taxon>
        <taxon>Kickxellomycotina</taxon>
        <taxon>Kickxellomycetes</taxon>
        <taxon>Kickxellales</taxon>
        <taxon>Kickxellaceae</taxon>
        <taxon>Coemansia</taxon>
    </lineage>
</organism>
<dbReference type="SUPFAM" id="SSF50044">
    <property type="entry name" value="SH3-domain"/>
    <property type="match status" value="2"/>
</dbReference>
<feature type="domain" description="SH3" evidence="4">
    <location>
        <begin position="302"/>
        <end position="364"/>
    </location>
</feature>
<feature type="compositionally biased region" description="Pro residues" evidence="3">
    <location>
        <begin position="128"/>
        <end position="139"/>
    </location>
</feature>
<dbReference type="Gene3D" id="2.30.30.40">
    <property type="entry name" value="SH3 Domains"/>
    <property type="match status" value="2"/>
</dbReference>
<keyword evidence="6" id="KW-1185">Reference proteome</keyword>
<feature type="domain" description="SH3" evidence="4">
    <location>
        <begin position="1"/>
        <end position="47"/>
    </location>
</feature>
<dbReference type="Pfam" id="PF14604">
    <property type="entry name" value="SH3_9"/>
    <property type="match status" value="1"/>
</dbReference>
<dbReference type="PRINTS" id="PR00452">
    <property type="entry name" value="SH3DOMAIN"/>
</dbReference>
<feature type="compositionally biased region" description="Low complexity" evidence="3">
    <location>
        <begin position="148"/>
        <end position="159"/>
    </location>
</feature>
<dbReference type="EMBL" id="JANBUO010003406">
    <property type="protein sequence ID" value="KAJ2791000.1"/>
    <property type="molecule type" value="Genomic_DNA"/>
</dbReference>